<dbReference type="SUPFAM" id="SSF53756">
    <property type="entry name" value="UDP-Glycosyltransferase/glycogen phosphorylase"/>
    <property type="match status" value="1"/>
</dbReference>
<keyword evidence="3" id="KW-0328">Glycosyltransferase</keyword>
<dbReference type="Pfam" id="PF00201">
    <property type="entry name" value="UDPGT"/>
    <property type="match status" value="1"/>
</dbReference>
<dbReference type="GO" id="GO:1901137">
    <property type="term" value="P:carbohydrate derivative biosynthetic process"/>
    <property type="evidence" value="ECO:0007669"/>
    <property type="project" value="UniProtKB-ARBA"/>
</dbReference>
<keyword evidence="2 3" id="KW-0808">Transferase</keyword>
<organism evidence="5 6">
    <name type="scientific">Gossypium barbadense</name>
    <name type="common">Sea Island cotton</name>
    <name type="synonym">Hibiscus barbadensis</name>
    <dbReference type="NCBI Taxonomy" id="3634"/>
    <lineage>
        <taxon>Eukaryota</taxon>
        <taxon>Viridiplantae</taxon>
        <taxon>Streptophyta</taxon>
        <taxon>Embryophyta</taxon>
        <taxon>Tracheophyta</taxon>
        <taxon>Spermatophyta</taxon>
        <taxon>Magnoliopsida</taxon>
        <taxon>eudicotyledons</taxon>
        <taxon>Gunneridae</taxon>
        <taxon>Pentapetalae</taxon>
        <taxon>rosids</taxon>
        <taxon>malvids</taxon>
        <taxon>Malvales</taxon>
        <taxon>Malvaceae</taxon>
        <taxon>Malvoideae</taxon>
        <taxon>Gossypium</taxon>
    </lineage>
</organism>
<proteinExistence type="inferred from homology"/>
<reference evidence="6" key="1">
    <citation type="journal article" date="2020" name="Nat. Genet.">
        <title>Genomic diversifications of five Gossypium allopolyploid species and their impact on cotton improvement.</title>
        <authorList>
            <person name="Chen Z.J."/>
            <person name="Sreedasyam A."/>
            <person name="Ando A."/>
            <person name="Song Q."/>
            <person name="De Santiago L.M."/>
            <person name="Hulse-Kemp A.M."/>
            <person name="Ding M."/>
            <person name="Ye W."/>
            <person name="Kirkbride R.C."/>
            <person name="Jenkins J."/>
            <person name="Plott C."/>
            <person name="Lovell J."/>
            <person name="Lin Y.M."/>
            <person name="Vaughn R."/>
            <person name="Liu B."/>
            <person name="Simpson S."/>
            <person name="Scheffler B.E."/>
            <person name="Wen L."/>
            <person name="Saski C.A."/>
            <person name="Grover C.E."/>
            <person name="Hu G."/>
            <person name="Conover J.L."/>
            <person name="Carlson J.W."/>
            <person name="Shu S."/>
            <person name="Boston L.B."/>
            <person name="Williams M."/>
            <person name="Peterson D.G."/>
            <person name="McGee K."/>
            <person name="Jones D.C."/>
            <person name="Wendel J.F."/>
            <person name="Stelly D.M."/>
            <person name="Grimwood J."/>
            <person name="Schmutz J."/>
        </authorList>
    </citation>
    <scope>NUCLEOTIDE SEQUENCE [LARGE SCALE GENOMIC DNA]</scope>
    <source>
        <strain evidence="6">cv. 3-79</strain>
    </source>
</reference>
<accession>A0A5J5V2P6</accession>
<dbReference type="Gene3D" id="3.40.50.2000">
    <property type="entry name" value="Glycogen Phosphorylase B"/>
    <property type="match status" value="2"/>
</dbReference>
<dbReference type="InterPro" id="IPR058980">
    <property type="entry name" value="Glyco_transf_N"/>
</dbReference>
<sequence>MEFQQQNPSILMLPWLAEGHISPYLQLAKKLSARNFIIYFCLTPINLDSIRKSGNVQVESSSIQLIYLHLPSPSQLPPQHHTTRSLPPHLFPFLIPAFDAAKPNFSNILSTFKPNLVIYDFLQPWAAAAANEQDVESVMFLTTGADGISSAVHYFKNPNVEHSIQEAELKKYLLQWFGGIENGVRNKDRFLECLERSSNMVLINTSRMIEAQYIDYVSVLMGKQTRWVPQAKILSHSSIGGFVSHCGWNSTLEGIINGVPIIAMPIKNDQPFNSKELQELGVGIKVPRENGKLKSEEIARIINEVIEQKGGEILRTRAKDVTPRTRDRRRKLQYLCHLFLMKLDSKGNL</sequence>
<dbReference type="OrthoDB" id="5835829at2759"/>
<gene>
    <name evidence="5" type="ORF">ES319_A07G117600v1</name>
</gene>
<dbReference type="Proteomes" id="UP000327439">
    <property type="component" value="Chromosome A07"/>
</dbReference>
<dbReference type="InterPro" id="IPR002213">
    <property type="entry name" value="UDP_glucos_trans"/>
</dbReference>
<dbReference type="Pfam" id="PF26168">
    <property type="entry name" value="Glyco_transf_N"/>
    <property type="match status" value="1"/>
</dbReference>
<keyword evidence="6" id="KW-1185">Reference proteome</keyword>
<evidence type="ECO:0000256" key="2">
    <source>
        <dbReference type="ARBA" id="ARBA00022679"/>
    </source>
</evidence>
<dbReference type="PANTHER" id="PTHR48044:SF9">
    <property type="entry name" value="UDP-GLYCOSYLTRANSFERASE SUPERFAMILY PROTEIN"/>
    <property type="match status" value="1"/>
</dbReference>
<protein>
    <recommendedName>
        <fullName evidence="4">Glycosyltransferase N-terminal domain-containing protein</fullName>
    </recommendedName>
</protein>
<name>A0A5J5V2P6_GOSBA</name>
<dbReference type="PANTHER" id="PTHR48044">
    <property type="entry name" value="GLYCOSYLTRANSFERASE"/>
    <property type="match status" value="1"/>
</dbReference>
<dbReference type="GO" id="GO:0008194">
    <property type="term" value="F:UDP-glycosyltransferase activity"/>
    <property type="evidence" value="ECO:0007669"/>
    <property type="project" value="InterPro"/>
</dbReference>
<feature type="non-terminal residue" evidence="5">
    <location>
        <position position="349"/>
    </location>
</feature>
<dbReference type="CDD" id="cd03784">
    <property type="entry name" value="GT1_Gtf-like"/>
    <property type="match status" value="1"/>
</dbReference>
<evidence type="ECO:0000313" key="5">
    <source>
        <dbReference type="EMBL" id="KAB2073916.1"/>
    </source>
</evidence>
<evidence type="ECO:0000256" key="3">
    <source>
        <dbReference type="RuleBase" id="RU003718"/>
    </source>
</evidence>
<dbReference type="AlphaFoldDB" id="A0A5J5V2P6"/>
<comment type="similarity">
    <text evidence="1 3">Belongs to the UDP-glycosyltransferase family.</text>
</comment>
<evidence type="ECO:0000256" key="1">
    <source>
        <dbReference type="ARBA" id="ARBA00009995"/>
    </source>
</evidence>
<dbReference type="PROSITE" id="PS00375">
    <property type="entry name" value="UDPGT"/>
    <property type="match status" value="1"/>
</dbReference>
<dbReference type="InterPro" id="IPR035595">
    <property type="entry name" value="UDP_glycos_trans_CS"/>
</dbReference>
<evidence type="ECO:0000313" key="6">
    <source>
        <dbReference type="Proteomes" id="UP000327439"/>
    </source>
</evidence>
<feature type="domain" description="Glycosyltransferase N-terminal" evidence="4">
    <location>
        <begin position="9"/>
        <end position="218"/>
    </location>
</feature>
<evidence type="ECO:0000259" key="4">
    <source>
        <dbReference type="Pfam" id="PF26168"/>
    </source>
</evidence>
<dbReference type="EMBL" id="CM018208">
    <property type="protein sequence ID" value="KAB2073916.1"/>
    <property type="molecule type" value="Genomic_DNA"/>
</dbReference>